<name>A0A3D8IXY2_9HELI</name>
<comment type="caution">
    <text evidence="1">The sequence shown here is derived from an EMBL/GenBank/DDBJ whole genome shotgun (WGS) entry which is preliminary data.</text>
</comment>
<evidence type="ECO:0000313" key="1">
    <source>
        <dbReference type="EMBL" id="RDU69913.1"/>
    </source>
</evidence>
<proteinExistence type="predicted"/>
<gene>
    <name evidence="1" type="ORF">CQA62_00420</name>
</gene>
<reference evidence="1 2" key="1">
    <citation type="submission" date="2018-04" db="EMBL/GenBank/DDBJ databases">
        <title>Novel Campyloabacter and Helicobacter Species and Strains.</title>
        <authorList>
            <person name="Mannion A.J."/>
            <person name="Shen Z."/>
            <person name="Fox J.G."/>
        </authorList>
    </citation>
    <scope>NUCLEOTIDE SEQUENCE [LARGE SCALE GENOMIC DNA]</scope>
    <source>
        <strain evidence="1 2">ATCC 700242</strain>
    </source>
</reference>
<sequence length="131" mass="15334">MQITSSYTTMPSLYSDIQEQYLKEADKMHKPLIEEKKQSYTKEDPIELSLPRQTYGLSVIEKMSDDEYLAFVRATAEMNESDKILAAQSLYRLNELKNQNTHNPYRSIQNDRDFLKVFHNAHQAILQSKNT</sequence>
<keyword evidence="2" id="KW-1185">Reference proteome</keyword>
<dbReference type="Proteomes" id="UP000257067">
    <property type="component" value="Unassembled WGS sequence"/>
</dbReference>
<evidence type="ECO:0000313" key="2">
    <source>
        <dbReference type="Proteomes" id="UP000257067"/>
    </source>
</evidence>
<dbReference type="RefSeq" id="WP_104723610.1">
    <property type="nucleotide sequence ID" value="NZ_FZNE01000002.1"/>
</dbReference>
<dbReference type="EMBL" id="NXLU01000001">
    <property type="protein sequence ID" value="RDU69913.1"/>
    <property type="molecule type" value="Genomic_DNA"/>
</dbReference>
<organism evidence="1 2">
    <name type="scientific">Helicobacter cholecystus</name>
    <dbReference type="NCBI Taxonomy" id="45498"/>
    <lineage>
        <taxon>Bacteria</taxon>
        <taxon>Pseudomonadati</taxon>
        <taxon>Campylobacterota</taxon>
        <taxon>Epsilonproteobacteria</taxon>
        <taxon>Campylobacterales</taxon>
        <taxon>Helicobacteraceae</taxon>
        <taxon>Helicobacter</taxon>
    </lineage>
</organism>
<dbReference type="OrthoDB" id="5330163at2"/>
<accession>A0A3D8IXY2</accession>
<protein>
    <submittedName>
        <fullName evidence="1">Uncharacterized protein</fullName>
    </submittedName>
</protein>
<dbReference type="AlphaFoldDB" id="A0A3D8IXY2"/>